<sequence>MTAFLKFKAFLLTIGISKAGDRFFQISTVRLVKLAWRVLGVLPSKQKTL</sequence>
<organism evidence="1">
    <name type="scientific">uncultured Leptolyngbya sp</name>
    <dbReference type="NCBI Taxonomy" id="332963"/>
    <lineage>
        <taxon>Bacteria</taxon>
        <taxon>Bacillati</taxon>
        <taxon>Cyanobacteriota</taxon>
        <taxon>Cyanophyceae</taxon>
        <taxon>Leptolyngbyales</taxon>
        <taxon>Leptolyngbyaceae</taxon>
        <taxon>Leptolyngbya group</taxon>
        <taxon>Leptolyngbya</taxon>
        <taxon>environmental samples</taxon>
    </lineage>
</organism>
<evidence type="ECO:0000313" key="1">
    <source>
        <dbReference type="EMBL" id="CAA9377916.1"/>
    </source>
</evidence>
<accession>A0A6J4N4S9</accession>
<name>A0A6J4N4S9_9CYAN</name>
<reference evidence="1" key="1">
    <citation type="submission" date="2020-02" db="EMBL/GenBank/DDBJ databases">
        <authorList>
            <person name="Meier V. D."/>
        </authorList>
    </citation>
    <scope>NUCLEOTIDE SEQUENCE</scope>
    <source>
        <strain evidence="1">AVDCRST_MAG94</strain>
    </source>
</reference>
<dbReference type="EMBL" id="CADCTY010001608">
    <property type="protein sequence ID" value="CAA9377916.1"/>
    <property type="molecule type" value="Genomic_DNA"/>
</dbReference>
<dbReference type="AlphaFoldDB" id="A0A6J4N4S9"/>
<protein>
    <submittedName>
        <fullName evidence="1">Uncharacterized protein</fullName>
    </submittedName>
</protein>
<gene>
    <name evidence="1" type="ORF">AVDCRST_MAG94-4675</name>
</gene>
<proteinExistence type="predicted"/>